<dbReference type="PANTHER" id="PTHR22953">
    <property type="entry name" value="ACID PHOSPHATASE RELATED"/>
    <property type="match status" value="1"/>
</dbReference>
<organism evidence="6 7">
    <name type="scientific">Algoriphagus confluentis</name>
    <dbReference type="NCBI Taxonomy" id="1697556"/>
    <lineage>
        <taxon>Bacteria</taxon>
        <taxon>Pseudomonadati</taxon>
        <taxon>Bacteroidota</taxon>
        <taxon>Cytophagia</taxon>
        <taxon>Cytophagales</taxon>
        <taxon>Cyclobacteriaceae</taxon>
        <taxon>Algoriphagus</taxon>
    </lineage>
</organism>
<name>A0ABQ6PKD0_9BACT</name>
<evidence type="ECO:0000256" key="1">
    <source>
        <dbReference type="ARBA" id="ARBA00022729"/>
    </source>
</evidence>
<evidence type="ECO:0000256" key="3">
    <source>
        <dbReference type="SAM" id="SignalP"/>
    </source>
</evidence>
<feature type="domain" description="Secretion system C-terminal sorting" evidence="5">
    <location>
        <begin position="1158"/>
        <end position="1237"/>
    </location>
</feature>
<dbReference type="InterPro" id="IPR029052">
    <property type="entry name" value="Metallo-depent_PP-like"/>
</dbReference>
<feature type="compositionally biased region" description="Basic and acidic residues" evidence="2">
    <location>
        <begin position="332"/>
        <end position="349"/>
    </location>
</feature>
<feature type="region of interest" description="Disordered" evidence="2">
    <location>
        <begin position="325"/>
        <end position="359"/>
    </location>
</feature>
<evidence type="ECO:0000259" key="4">
    <source>
        <dbReference type="Pfam" id="PF00149"/>
    </source>
</evidence>
<feature type="chain" id="PRO_5046499539" description="Por secretion system C-terminal sorting domain-containing protein" evidence="3">
    <location>
        <begin position="25"/>
        <end position="1238"/>
    </location>
</feature>
<dbReference type="Gene3D" id="3.60.21.10">
    <property type="match status" value="1"/>
</dbReference>
<dbReference type="Pfam" id="PF18962">
    <property type="entry name" value="Por_Secre_tail"/>
    <property type="match status" value="1"/>
</dbReference>
<sequence length="1238" mass="137658">MNYFKQVIICFCLVLFLIPFSVSAQSSFRIFPYLQVADGNLVQIRWFSAGNHSSSVLVKDDTGNILFSGNITGIKQSDLYYTALERNETIPGLEGQNWIGGEEYFRFDSKFRVPFDTQIGYEVTLNGEKFTGSFRSAPDPKSWEKVRIVALSDSETEPRGRVTNRAWYPGQPLFRPFSIPALWKEKFGTTVEQGFEIPNYFLTEKAGYAENLKILKTREPDLILMPGDLVQGGGYMPGWDEFWRHNAGEFDQIITRIPIIPALGNWETFGALNGGYGVNEKGQFNPVVGRSRFHSFFELDFGDQLQKHRQSYYRTDYGPVTILTLDSTNGTPDEKRSDYPDGQKLKGKEFSGPGTDTQENFTQSQYDAARGKDLSGFGPGSAQYEWLVANLKEAKELGHLVFVQFHHIPYSSGEHGVPMNHELSTGQGGTPMRVLHPVFEEYGVIAVLSGHDEIFERSFVDTNGDGKGVLYYDVGVAGDGLRGVKRDWLGNPLLPLDYNSFSKWTADQKSAEQWNTSGPFPILTDGGKHYGHLEINISKIKDGTKTFAQIEFDPVYVFPVLNSSYELIRTERRVYDDRVKVLVELAEEIPEPIFKEKIIVGLNQSGEVSTTLADYLEGEVSADWKVEFSRSPKYDCSDLQGSENELLITDSKGNSWKKVVLVEVKDLLPPTLSTKLPALNFDLVKGELTLNPEDFVESLTDNCSIQSLQLSKSKITCDDYELPQEVVLTAKDQSGNTVTKTVTFSVNPFESKKISISPESGSTFFEGEVVEIRLGEEFGFVVSGWYRNGELLPELKGKAIAVELPGMYWAELFPEGGGCLVESKKTEIRFTSLPFGELKESVELILGPEGKADLKPSDIFVTWPLSDPNLTITLQQSSFTCADLGEKIIGVVIKSSSGQTWERTIQVKVKDTTAPILKPKNLNLGLDVTVGSVSLNPDLILDSATDICGIKEITLDRQAFGCEDLGKTIVVKIRAVDPSGNVAEAITEVTIKRIEPSPVLLQGVEEICSGEEALLELSSNTAFEVIRWRRNGVEIPDQRAKTLTTKEPGVYHVVIRYSGGCLSESNTFEVKVNPLPEGEIEVDGNILRAPEGNFTYQWFRNGQAISSATSRTLTVDQMGEYEVELTSPQGCSARLEPVTLTISGIGTPLARKAQALKIYPNPARERVSLEFDGEFAENQEFELKLVDANGKDVSRMVNFNLIGSQTIELFLNDLAPGTYLVWVLGSRQQSFFGKLVIQ</sequence>
<reference evidence="6 7" key="1">
    <citation type="submission" date="2023-08" db="EMBL/GenBank/DDBJ databases">
        <title>Draft genome sequence of Algoriphagus confluentis.</title>
        <authorList>
            <person name="Takatani N."/>
            <person name="Hosokawa M."/>
            <person name="Sawabe T."/>
        </authorList>
    </citation>
    <scope>NUCLEOTIDE SEQUENCE [LARGE SCALE GENOMIC DNA]</scope>
    <source>
        <strain evidence="6 7">NBRC 111222</strain>
    </source>
</reference>
<dbReference type="Pfam" id="PF00149">
    <property type="entry name" value="Metallophos"/>
    <property type="match status" value="1"/>
</dbReference>
<dbReference type="InterPro" id="IPR039331">
    <property type="entry name" value="PAPs-like"/>
</dbReference>
<evidence type="ECO:0008006" key="8">
    <source>
        <dbReference type="Google" id="ProtNLM"/>
    </source>
</evidence>
<keyword evidence="1 3" id="KW-0732">Signal</keyword>
<dbReference type="EMBL" id="BTPD01000003">
    <property type="protein sequence ID" value="GMQ28361.1"/>
    <property type="molecule type" value="Genomic_DNA"/>
</dbReference>
<dbReference type="RefSeq" id="WP_338223121.1">
    <property type="nucleotide sequence ID" value="NZ_BTPD01000003.1"/>
</dbReference>
<feature type="domain" description="Calcineurin-like phosphoesterase" evidence="4">
    <location>
        <begin position="212"/>
        <end position="452"/>
    </location>
</feature>
<dbReference type="PANTHER" id="PTHR22953:SF153">
    <property type="entry name" value="PURPLE ACID PHOSPHATASE"/>
    <property type="match status" value="1"/>
</dbReference>
<evidence type="ECO:0000256" key="2">
    <source>
        <dbReference type="SAM" id="MobiDB-lite"/>
    </source>
</evidence>
<proteinExistence type="predicted"/>
<dbReference type="InterPro" id="IPR004843">
    <property type="entry name" value="Calcineurin-like_PHP"/>
</dbReference>
<evidence type="ECO:0000313" key="6">
    <source>
        <dbReference type="EMBL" id="GMQ28361.1"/>
    </source>
</evidence>
<protein>
    <recommendedName>
        <fullName evidence="8">Por secretion system C-terminal sorting domain-containing protein</fullName>
    </recommendedName>
</protein>
<dbReference type="Proteomes" id="UP001338309">
    <property type="component" value="Unassembled WGS sequence"/>
</dbReference>
<dbReference type="NCBIfam" id="TIGR04183">
    <property type="entry name" value="Por_Secre_tail"/>
    <property type="match status" value="1"/>
</dbReference>
<dbReference type="Gene3D" id="2.60.40.10">
    <property type="entry name" value="Immunoglobulins"/>
    <property type="match status" value="1"/>
</dbReference>
<evidence type="ECO:0000313" key="7">
    <source>
        <dbReference type="Proteomes" id="UP001338309"/>
    </source>
</evidence>
<gene>
    <name evidence="6" type="ORF">Aconfl_10040</name>
</gene>
<comment type="caution">
    <text evidence="6">The sequence shown here is derived from an EMBL/GenBank/DDBJ whole genome shotgun (WGS) entry which is preliminary data.</text>
</comment>
<dbReference type="SUPFAM" id="SSF56300">
    <property type="entry name" value="Metallo-dependent phosphatases"/>
    <property type="match status" value="1"/>
</dbReference>
<keyword evidence="7" id="KW-1185">Reference proteome</keyword>
<dbReference type="InterPro" id="IPR026444">
    <property type="entry name" value="Secre_tail"/>
</dbReference>
<accession>A0ABQ6PKD0</accession>
<evidence type="ECO:0000259" key="5">
    <source>
        <dbReference type="Pfam" id="PF18962"/>
    </source>
</evidence>
<feature type="signal peptide" evidence="3">
    <location>
        <begin position="1"/>
        <end position="24"/>
    </location>
</feature>
<dbReference type="InterPro" id="IPR013783">
    <property type="entry name" value="Ig-like_fold"/>
</dbReference>